<evidence type="ECO:0000313" key="3">
    <source>
        <dbReference type="EMBL" id="MCI3273707.1"/>
    </source>
</evidence>
<reference evidence="3" key="1">
    <citation type="submission" date="2022-03" db="EMBL/GenBank/DDBJ databases">
        <title>Streptomyces 7R015 and 7R016 isolated from Barleria lupulina in Thailand.</title>
        <authorList>
            <person name="Kanchanasin P."/>
            <person name="Phongsopitanun W."/>
            <person name="Tanasupawat S."/>
        </authorList>
    </citation>
    <scope>NUCLEOTIDE SEQUENCE</scope>
    <source>
        <strain evidence="3">7R015</strain>
    </source>
</reference>
<accession>A0ABS9Y907</accession>
<dbReference type="RefSeq" id="WP_242766952.1">
    <property type="nucleotide sequence ID" value="NZ_JALDAY010000006.1"/>
</dbReference>
<dbReference type="Pfam" id="PF17765">
    <property type="entry name" value="MLTR_LBD"/>
    <property type="match status" value="1"/>
</dbReference>
<dbReference type="Gene3D" id="3.30.450.180">
    <property type="match status" value="1"/>
</dbReference>
<evidence type="ECO:0000256" key="1">
    <source>
        <dbReference type="SAM" id="MobiDB-lite"/>
    </source>
</evidence>
<evidence type="ECO:0000259" key="2">
    <source>
        <dbReference type="PROSITE" id="PS50943"/>
    </source>
</evidence>
<feature type="domain" description="HTH cro/C1-type" evidence="2">
    <location>
        <begin position="40"/>
        <end position="95"/>
    </location>
</feature>
<evidence type="ECO:0000313" key="4">
    <source>
        <dbReference type="Proteomes" id="UP001165269"/>
    </source>
</evidence>
<dbReference type="PANTHER" id="PTHR35010">
    <property type="entry name" value="BLL4672 PROTEIN-RELATED"/>
    <property type="match status" value="1"/>
</dbReference>
<keyword evidence="4" id="KW-1185">Reference proteome</keyword>
<dbReference type="InterPro" id="IPR041413">
    <property type="entry name" value="MLTR_LBD"/>
</dbReference>
<dbReference type="PROSITE" id="PS50943">
    <property type="entry name" value="HTH_CROC1"/>
    <property type="match status" value="1"/>
</dbReference>
<dbReference type="InterPro" id="IPR001387">
    <property type="entry name" value="Cro/C1-type_HTH"/>
</dbReference>
<feature type="region of interest" description="Disordered" evidence="1">
    <location>
        <begin position="276"/>
        <end position="303"/>
    </location>
</feature>
<protein>
    <submittedName>
        <fullName evidence="3">Helix-turn-helix transcriptional regulator</fullName>
    </submittedName>
</protein>
<dbReference type="PANTHER" id="PTHR35010:SF2">
    <property type="entry name" value="BLL4672 PROTEIN"/>
    <property type="match status" value="1"/>
</dbReference>
<dbReference type="EMBL" id="JALDAY010000006">
    <property type="protein sequence ID" value="MCI3273707.1"/>
    <property type="molecule type" value="Genomic_DNA"/>
</dbReference>
<dbReference type="Pfam" id="PF13560">
    <property type="entry name" value="HTH_31"/>
    <property type="match status" value="1"/>
</dbReference>
<organism evidence="3 4">
    <name type="scientific">Streptomyces cylindrosporus</name>
    <dbReference type="NCBI Taxonomy" id="2927583"/>
    <lineage>
        <taxon>Bacteria</taxon>
        <taxon>Bacillati</taxon>
        <taxon>Actinomycetota</taxon>
        <taxon>Actinomycetes</taxon>
        <taxon>Kitasatosporales</taxon>
        <taxon>Streptomycetaceae</taxon>
        <taxon>Streptomyces</taxon>
    </lineage>
</organism>
<name>A0ABS9Y907_9ACTN</name>
<dbReference type="Proteomes" id="UP001165269">
    <property type="component" value="Unassembled WGS sequence"/>
</dbReference>
<gene>
    <name evidence="3" type="ORF">MQP27_21685</name>
</gene>
<dbReference type="SUPFAM" id="SSF47413">
    <property type="entry name" value="lambda repressor-like DNA-binding domains"/>
    <property type="match status" value="1"/>
</dbReference>
<dbReference type="Gene3D" id="1.10.260.40">
    <property type="entry name" value="lambda repressor-like DNA-binding domains"/>
    <property type="match status" value="1"/>
</dbReference>
<dbReference type="SMART" id="SM00530">
    <property type="entry name" value="HTH_XRE"/>
    <property type="match status" value="1"/>
</dbReference>
<proteinExistence type="predicted"/>
<comment type="caution">
    <text evidence="3">The sequence shown here is derived from an EMBL/GenBank/DDBJ whole genome shotgun (WGS) entry which is preliminary data.</text>
</comment>
<dbReference type="CDD" id="cd00093">
    <property type="entry name" value="HTH_XRE"/>
    <property type="match status" value="1"/>
</dbReference>
<sequence length="303" mass="33612">MDSANPAPDSVRGDPRLASLGEYLRARRAQVRPEDSGLPVSARRRVAGLRREEVAMLAGVSTDYYVRLEQGRERNPSAQVLDALAGALHLDADATEHLHRLARPARGRDRTRKAPEQVSPVLLRMMDRWHSTPAVVLGRRMNVLAHNPLGRALFAGHTYSDDLLRLVFLDPDAHEFYPDWERAAANTVGALRAAAGTDHDDPHLIRTVGELSLKSPEFRRLWARHDIRRKTHETKRLRHPLVGELTLDYESFTINSAPGRQLVVYEAAPNSPSAEALALLGSLTADRPAEERTPSENPSPGAD</sequence>
<dbReference type="InterPro" id="IPR010982">
    <property type="entry name" value="Lambda_DNA-bd_dom_sf"/>
</dbReference>